<gene>
    <name evidence="1" type="ORF">R5H13_00075</name>
</gene>
<dbReference type="EMBL" id="CP137578">
    <property type="protein sequence ID" value="WOX28725.1"/>
    <property type="molecule type" value="Genomic_DNA"/>
</dbReference>
<reference evidence="1 2" key="1">
    <citation type="submission" date="2023-10" db="EMBL/GenBank/DDBJ databases">
        <title>To unveil natural product biosynthetic capacity in Pseudoalteromonas.</title>
        <authorList>
            <person name="Wang J."/>
        </authorList>
    </citation>
    <scope>NUCLEOTIDE SEQUENCE [LARGE SCALE GENOMIC DNA]</scope>
    <source>
        <strain evidence="1 2">DSM 15914</strain>
    </source>
</reference>
<keyword evidence="2" id="KW-1185">Reference proteome</keyword>
<protein>
    <submittedName>
        <fullName evidence="1">Uncharacterized protein</fullName>
    </submittedName>
</protein>
<evidence type="ECO:0000313" key="1">
    <source>
        <dbReference type="EMBL" id="WOX28725.1"/>
    </source>
</evidence>
<accession>A0ABZ0MAB1</accession>
<sequence>MSIFLQRFNLEATILLATRFSDKGFKVIKGFAASHEQGLGMQLIERSVIQLNSLIDEVGYLQLNQLTLGRAQSYDLFHQVGCESGARFVVQVISENELWQKRQIPAIIDDFETEGVGCLFKRDVSGILFVAKRNSEPMMLFIEAEELALPQSSLEVQSRMMTLRDGALMLKSHFLVK</sequence>
<dbReference type="RefSeq" id="WP_239360173.1">
    <property type="nucleotide sequence ID" value="NZ_CBCSDF010000013.1"/>
</dbReference>
<organism evidence="1 2">
    <name type="scientific">Pseudoalteromonas maricaloris</name>
    <dbReference type="NCBI Taxonomy" id="184924"/>
    <lineage>
        <taxon>Bacteria</taxon>
        <taxon>Pseudomonadati</taxon>
        <taxon>Pseudomonadota</taxon>
        <taxon>Gammaproteobacteria</taxon>
        <taxon>Alteromonadales</taxon>
        <taxon>Pseudoalteromonadaceae</taxon>
        <taxon>Pseudoalteromonas</taxon>
    </lineage>
</organism>
<dbReference type="GeneID" id="98334018"/>
<dbReference type="Proteomes" id="UP001304419">
    <property type="component" value="Chromosome 1"/>
</dbReference>
<proteinExistence type="predicted"/>
<name>A0ABZ0MAB1_9GAMM</name>
<evidence type="ECO:0000313" key="2">
    <source>
        <dbReference type="Proteomes" id="UP001304419"/>
    </source>
</evidence>